<dbReference type="OrthoDB" id="308128at2157"/>
<dbReference type="CDD" id="cd07344">
    <property type="entry name" value="M48_yhfN_like"/>
    <property type="match status" value="1"/>
</dbReference>
<reference evidence="3" key="1">
    <citation type="submission" date="2016-10" db="EMBL/GenBank/DDBJ databases">
        <authorList>
            <person name="Varghese N."/>
            <person name="Submissions S."/>
        </authorList>
    </citation>
    <scope>NUCLEOTIDE SEQUENCE [LARGE SCALE GENOMIC DNA]</scope>
    <source>
        <strain evidence="3">Mob M</strain>
    </source>
</reference>
<dbReference type="Proteomes" id="UP000198535">
    <property type="component" value="Unassembled WGS sequence"/>
</dbReference>
<gene>
    <name evidence="2" type="ORF">SAMN04488696_1420</name>
</gene>
<proteinExistence type="predicted"/>
<dbReference type="InterPro" id="IPR053136">
    <property type="entry name" value="UTP_pyrophosphatase-like"/>
</dbReference>
<dbReference type="PANTHER" id="PTHR30399">
    <property type="entry name" value="UNCHARACTERIZED PROTEIN YGJP"/>
    <property type="match status" value="1"/>
</dbReference>
<dbReference type="Gene3D" id="3.30.2010.10">
    <property type="entry name" value="Metalloproteases ('zincins'), catalytic domain"/>
    <property type="match status" value="1"/>
</dbReference>
<dbReference type="InterPro" id="IPR002725">
    <property type="entry name" value="YgjP-like_metallopeptidase"/>
</dbReference>
<dbReference type="RefSeq" id="WP_091935268.1">
    <property type="nucleotide sequence ID" value="NZ_FOUJ01000002.1"/>
</dbReference>
<dbReference type="AlphaFoldDB" id="A0A1I4R938"/>
<sequence>MQLQATIKDMVIDYELIHRDVKNPRLEFKEGKLYLIVPHAHKDHEMIIHRHRRWIYNRYSRMQKLKDITRDVELVAERSVQELKEIVHSFIEKTGQELAVEPKRTGFRRMRTKWGSCSSKGNLNFNSYMRHLPDNMIEYIVFHEMVHLIELNHSQRFWNHIQKRFPDYKEYENMLAAYWSLIHDRYVAQSL</sequence>
<protein>
    <recommendedName>
        <fullName evidence="1">YgjP-like metallopeptidase domain-containing protein</fullName>
    </recommendedName>
</protein>
<dbReference type="PANTHER" id="PTHR30399:SF1">
    <property type="entry name" value="UTP PYROPHOSPHATASE"/>
    <property type="match status" value="1"/>
</dbReference>
<evidence type="ECO:0000259" key="1">
    <source>
        <dbReference type="Pfam" id="PF01863"/>
    </source>
</evidence>
<dbReference type="Pfam" id="PF01863">
    <property type="entry name" value="YgjP-like"/>
    <property type="match status" value="1"/>
</dbReference>
<evidence type="ECO:0000313" key="3">
    <source>
        <dbReference type="Proteomes" id="UP000198535"/>
    </source>
</evidence>
<name>A0A1I4R938_9EURY</name>
<feature type="domain" description="YgjP-like metallopeptidase" evidence="1">
    <location>
        <begin position="79"/>
        <end position="176"/>
    </location>
</feature>
<dbReference type="STRING" id="487685.SAMN04488696_1420"/>
<organism evidence="2 3">
    <name type="scientific">Methanolobus profundi</name>
    <dbReference type="NCBI Taxonomy" id="487685"/>
    <lineage>
        <taxon>Archaea</taxon>
        <taxon>Methanobacteriati</taxon>
        <taxon>Methanobacteriota</taxon>
        <taxon>Stenosarchaea group</taxon>
        <taxon>Methanomicrobia</taxon>
        <taxon>Methanosarcinales</taxon>
        <taxon>Methanosarcinaceae</taxon>
        <taxon>Methanolobus</taxon>
    </lineage>
</organism>
<evidence type="ECO:0000313" key="2">
    <source>
        <dbReference type="EMBL" id="SFM48403.1"/>
    </source>
</evidence>
<accession>A0A1I4R938</accession>
<keyword evidence="3" id="KW-1185">Reference proteome</keyword>
<dbReference type="EMBL" id="FOUJ01000002">
    <property type="protein sequence ID" value="SFM48403.1"/>
    <property type="molecule type" value="Genomic_DNA"/>
</dbReference>